<dbReference type="InterPro" id="IPR014044">
    <property type="entry name" value="CAP_dom"/>
</dbReference>
<dbReference type="SUPFAM" id="SSF55797">
    <property type="entry name" value="PR-1-like"/>
    <property type="match status" value="2"/>
</dbReference>
<gene>
    <name evidence="2" type="ORF">ANCCAN_07059</name>
</gene>
<dbReference type="CDD" id="cd05380">
    <property type="entry name" value="CAP_euk"/>
    <property type="match status" value="2"/>
</dbReference>
<dbReference type="InterPro" id="IPR001283">
    <property type="entry name" value="CRISP-related"/>
</dbReference>
<protein>
    <submittedName>
        <fullName evidence="2">SCP-like protein</fullName>
    </submittedName>
</protein>
<dbReference type="Gene3D" id="3.40.33.10">
    <property type="entry name" value="CAP"/>
    <property type="match status" value="2"/>
</dbReference>
<dbReference type="SMART" id="SM00198">
    <property type="entry name" value="SCP"/>
    <property type="match status" value="2"/>
</dbReference>
<evidence type="ECO:0000259" key="1">
    <source>
        <dbReference type="SMART" id="SM00198"/>
    </source>
</evidence>
<feature type="non-terminal residue" evidence="2">
    <location>
        <position position="1"/>
    </location>
</feature>
<dbReference type="Pfam" id="PF00188">
    <property type="entry name" value="CAP"/>
    <property type="match status" value="2"/>
</dbReference>
<feature type="domain" description="SCP" evidence="1">
    <location>
        <begin position="16"/>
        <end position="156"/>
    </location>
</feature>
<dbReference type="InterPro" id="IPR035940">
    <property type="entry name" value="CAP_sf"/>
</dbReference>
<reference evidence="2 3" key="1">
    <citation type="submission" date="2014-10" db="EMBL/GenBank/DDBJ databases">
        <title>Draft genome of the hookworm Ancylostoma caninum.</title>
        <authorList>
            <person name="Mitreva M."/>
        </authorList>
    </citation>
    <scope>NUCLEOTIDE SEQUENCE [LARGE SCALE GENOMIC DNA]</scope>
    <source>
        <strain evidence="2 3">Baltimore</strain>
    </source>
</reference>
<organism evidence="2 3">
    <name type="scientific">Ancylostoma caninum</name>
    <name type="common">Dog hookworm</name>
    <dbReference type="NCBI Taxonomy" id="29170"/>
    <lineage>
        <taxon>Eukaryota</taxon>
        <taxon>Metazoa</taxon>
        <taxon>Ecdysozoa</taxon>
        <taxon>Nematoda</taxon>
        <taxon>Chromadorea</taxon>
        <taxon>Rhabditida</taxon>
        <taxon>Rhabditina</taxon>
        <taxon>Rhabditomorpha</taxon>
        <taxon>Strongyloidea</taxon>
        <taxon>Ancylostomatidae</taxon>
        <taxon>Ancylostomatinae</taxon>
        <taxon>Ancylostoma</taxon>
    </lineage>
</organism>
<name>A0A368GV32_ANCCA</name>
<feature type="domain" description="SCP" evidence="1">
    <location>
        <begin position="222"/>
        <end position="376"/>
    </location>
</feature>
<dbReference type="PANTHER" id="PTHR10334">
    <property type="entry name" value="CYSTEINE-RICH SECRETORY PROTEIN-RELATED"/>
    <property type="match status" value="1"/>
</dbReference>
<dbReference type="EMBL" id="JOJR01000071">
    <property type="protein sequence ID" value="RCN46880.1"/>
    <property type="molecule type" value="Genomic_DNA"/>
</dbReference>
<dbReference type="Proteomes" id="UP000252519">
    <property type="component" value="Unassembled WGS sequence"/>
</dbReference>
<evidence type="ECO:0000313" key="3">
    <source>
        <dbReference type="Proteomes" id="UP000252519"/>
    </source>
</evidence>
<proteinExistence type="predicted"/>
<keyword evidence="3" id="KW-1185">Reference proteome</keyword>
<dbReference type="OrthoDB" id="5847754at2759"/>
<dbReference type="AlphaFoldDB" id="A0A368GV32"/>
<accession>A0A368GV32</accession>
<sequence length="400" mass="44160">LSLSDYQCWNFAQTNDIRHIYLPEVNKLRQEIAAGTAKNLPQGKNIYKLFWDCILENYAQEAADECKEPTKVPKELSFVYNSTTLTTCNPLPFIKQQIKHWWGDVALGTDAAFQPGLENFAVLANGLATRIGCAQKNCDGVLHMVCVVYGKAATTGQAIYEVGAGCSGDNECTTYEGSKCLPKKKFCVAGYPTSAVVVPPTFSKFRVLEFCPNAKPAYNGDPARTELLTMHNNYRAAVAKGEVVMGNNAKARPCPRMKKFDSYDCNLEESAYNLALKCADPNVENVNWHLSSAKSKKLAAVEAMEKWYNEIMTGHMEQKTGSQNLLLPQLNIRNFARMVWDFNTQMGCGIAKCSDGKWSVVCQYGQGVGKYGNTIYFMGPTCNQCGGKTSTQCKDGAFCP</sequence>
<dbReference type="STRING" id="29170.A0A368GV32"/>
<comment type="caution">
    <text evidence="2">The sequence shown here is derived from an EMBL/GenBank/DDBJ whole genome shotgun (WGS) entry which is preliminary data.</text>
</comment>
<evidence type="ECO:0000313" key="2">
    <source>
        <dbReference type="EMBL" id="RCN46880.1"/>
    </source>
</evidence>